<name>A0A174MDV0_9FIRM</name>
<dbReference type="InterPro" id="IPR036237">
    <property type="entry name" value="Xyl_isomerase-like_sf"/>
</dbReference>
<dbReference type="SUPFAM" id="SSF51658">
    <property type="entry name" value="Xylose isomerase-like"/>
    <property type="match status" value="1"/>
</dbReference>
<evidence type="ECO:0000259" key="1">
    <source>
        <dbReference type="Pfam" id="PF01261"/>
    </source>
</evidence>
<reference evidence="2 3" key="1">
    <citation type="submission" date="2015-09" db="EMBL/GenBank/DDBJ databases">
        <authorList>
            <consortium name="Pathogen Informatics"/>
        </authorList>
    </citation>
    <scope>NUCLEOTIDE SEQUENCE [LARGE SCALE GENOMIC DNA]</scope>
    <source>
        <strain evidence="2 3">2789STDY5834876</strain>
    </source>
</reference>
<evidence type="ECO:0000313" key="3">
    <source>
        <dbReference type="Proteomes" id="UP000095544"/>
    </source>
</evidence>
<gene>
    <name evidence="2" type="ORF">ERS852491_04917</name>
</gene>
<accession>A0A174MDV0</accession>
<dbReference type="PANTHER" id="PTHR12110">
    <property type="entry name" value="HYDROXYPYRUVATE ISOMERASE"/>
    <property type="match status" value="1"/>
</dbReference>
<dbReference type="Pfam" id="PF01261">
    <property type="entry name" value="AP_endonuc_2"/>
    <property type="match status" value="1"/>
</dbReference>
<dbReference type="GO" id="GO:0016853">
    <property type="term" value="F:isomerase activity"/>
    <property type="evidence" value="ECO:0007669"/>
    <property type="project" value="UniProtKB-KW"/>
</dbReference>
<feature type="domain" description="Xylose isomerase-like TIM barrel" evidence="1">
    <location>
        <begin position="29"/>
        <end position="300"/>
    </location>
</feature>
<dbReference type="PANTHER" id="PTHR12110:SF53">
    <property type="entry name" value="BLR5974 PROTEIN"/>
    <property type="match status" value="1"/>
</dbReference>
<evidence type="ECO:0000313" key="2">
    <source>
        <dbReference type="EMBL" id="CUP34542.1"/>
    </source>
</evidence>
<proteinExistence type="predicted"/>
<protein>
    <submittedName>
        <fullName evidence="2">Hydroxypyruvate isomerase</fullName>
    </submittedName>
</protein>
<dbReference type="RefSeq" id="WP_050642375.1">
    <property type="nucleotide sequence ID" value="NZ_CABKUE010000009.1"/>
</dbReference>
<dbReference type="Proteomes" id="UP000095544">
    <property type="component" value="Unassembled WGS sequence"/>
</dbReference>
<organism evidence="2 3">
    <name type="scientific">Faecalicatena contorta</name>
    <dbReference type="NCBI Taxonomy" id="39482"/>
    <lineage>
        <taxon>Bacteria</taxon>
        <taxon>Bacillati</taxon>
        <taxon>Bacillota</taxon>
        <taxon>Clostridia</taxon>
        <taxon>Lachnospirales</taxon>
        <taxon>Lachnospiraceae</taxon>
        <taxon>Faecalicatena</taxon>
    </lineage>
</organism>
<dbReference type="InterPro" id="IPR013022">
    <property type="entry name" value="Xyl_isomerase-like_TIM-brl"/>
</dbReference>
<dbReference type="AlphaFoldDB" id="A0A174MDV0"/>
<keyword evidence="2" id="KW-0413">Isomerase</keyword>
<dbReference type="EMBL" id="CYZU01000086">
    <property type="protein sequence ID" value="CUP34542.1"/>
    <property type="molecule type" value="Genomic_DNA"/>
</dbReference>
<keyword evidence="2" id="KW-0670">Pyruvate</keyword>
<sequence length="328" mass="37469">MSNIKLGVTTHSYVAEWVDDKATLEDMVRHIAELGCDGMEIVATSMFPEYPYVSDAYAGEIRRYAQDYGVKLVAVSGNMDRGKRKDRNLTDEEMLAVVIQDLQNANKLECPVLKSQFLISPRVMQRAAKYAEFYGVKLTIEIHNPETPSSHIMTEYYNMFEETGSAYLGFVPDFGIFADRPNKADLNRAIENGADRKIVELATQLRYDGVSREEGRQILSAKNATPSEMNLFESMYGYMQFSKNPDFDGLRKIMKYCPHMHGKFFEILDDGSEATIPYDKILRVLDEEDYDGYVVSEFEGQIKPGRSSFDYVKRHIRLEQSILAEIRG</sequence>
<dbReference type="Gene3D" id="3.20.20.150">
    <property type="entry name" value="Divalent-metal-dependent TIM barrel enzymes"/>
    <property type="match status" value="1"/>
</dbReference>
<dbReference type="InterPro" id="IPR050312">
    <property type="entry name" value="IolE/XylAMocC-like"/>
</dbReference>
<dbReference type="STRING" id="39482.ERS852491_04917"/>
<dbReference type="OrthoDB" id="1883766at2"/>